<evidence type="ECO:0000256" key="10">
    <source>
        <dbReference type="SAM" id="Phobius"/>
    </source>
</evidence>
<comment type="similarity">
    <text evidence="2 9">Belongs to the cytochrome P450 family.</text>
</comment>
<organism evidence="11 12">
    <name type="scientific">Linum tenue</name>
    <dbReference type="NCBI Taxonomy" id="586396"/>
    <lineage>
        <taxon>Eukaryota</taxon>
        <taxon>Viridiplantae</taxon>
        <taxon>Streptophyta</taxon>
        <taxon>Embryophyta</taxon>
        <taxon>Tracheophyta</taxon>
        <taxon>Spermatophyta</taxon>
        <taxon>Magnoliopsida</taxon>
        <taxon>eudicotyledons</taxon>
        <taxon>Gunneridae</taxon>
        <taxon>Pentapetalae</taxon>
        <taxon>rosids</taxon>
        <taxon>fabids</taxon>
        <taxon>Malpighiales</taxon>
        <taxon>Linaceae</taxon>
        <taxon>Linum</taxon>
    </lineage>
</organism>
<evidence type="ECO:0000256" key="3">
    <source>
        <dbReference type="ARBA" id="ARBA00022617"/>
    </source>
</evidence>
<dbReference type="GO" id="GO:0004497">
    <property type="term" value="F:monooxygenase activity"/>
    <property type="evidence" value="ECO:0007669"/>
    <property type="project" value="UniProtKB-KW"/>
</dbReference>
<dbReference type="SUPFAM" id="SSF48264">
    <property type="entry name" value="Cytochrome P450"/>
    <property type="match status" value="1"/>
</dbReference>
<keyword evidence="12" id="KW-1185">Reference proteome</keyword>
<dbReference type="PRINTS" id="PR00385">
    <property type="entry name" value="P450"/>
</dbReference>
<keyword evidence="3 8" id="KW-0349">Heme</keyword>
<dbReference type="Pfam" id="PF00067">
    <property type="entry name" value="p450"/>
    <property type="match status" value="1"/>
</dbReference>
<keyword evidence="4 8" id="KW-0479">Metal-binding</keyword>
<dbReference type="FunFam" id="1.10.630.10:FF:000043">
    <property type="entry name" value="Cytochrome P450 99A2"/>
    <property type="match status" value="1"/>
</dbReference>
<dbReference type="PRINTS" id="PR00463">
    <property type="entry name" value="EP450I"/>
</dbReference>
<keyword evidence="10" id="KW-1133">Transmembrane helix</keyword>
<evidence type="ECO:0000256" key="1">
    <source>
        <dbReference type="ARBA" id="ARBA00001971"/>
    </source>
</evidence>
<comment type="caution">
    <text evidence="11">The sequence shown here is derived from an EMBL/GenBank/DDBJ whole genome shotgun (WGS) entry which is preliminary data.</text>
</comment>
<sequence>MHHEILSALQLLITIFLILIATMVVFIKLRFSFGDVVKAPHLPPGPWKLPVIGNLHQLNTGLPHRRLRELAQQHGPLMHLQLGETSNVVVSSPELAHEFLKAHDLNFASRPFLPSADIIFYNSRDIGYVAYGDYWKQMRKICALQLLSAKRVKSLRRVREEEIARLVASITEPPPKLDPQMLISLSNAVTLRAAFGGKMLRKQDEAILPVLQQILKAAGGLGLADIFPSSKFVRLVSGLERKLKTLHETADGILEGIIAEHVARRREEDHQEEDLVDVLLNFVENQGLPFPFTNAEVKAVILDIFLAGSDSSSVTVEWAMSQLMNNPHTMEKTQKEVRQVFDKTGKVDEEGVDELVYLKSVVKETFRLHPAAPLLLPREAQEAVVIHGHLIPAKTRVIINAWAIGQDPHHWDEPEKFKPERFADSSVEFMGLDFQFIPFGAGRRICPGIQYGLAVIDLLLANLLYHFDWKLPDGIEPEDLDMSETFGATVRRKNPLYLIPIPYHRTTA</sequence>
<keyword evidence="10" id="KW-0812">Transmembrane</keyword>
<dbReference type="Proteomes" id="UP001154282">
    <property type="component" value="Unassembled WGS sequence"/>
</dbReference>
<reference evidence="11" key="1">
    <citation type="submission" date="2022-08" db="EMBL/GenBank/DDBJ databases">
        <authorList>
            <person name="Gutierrez-Valencia J."/>
        </authorList>
    </citation>
    <scope>NUCLEOTIDE SEQUENCE</scope>
</reference>
<evidence type="ECO:0000313" key="12">
    <source>
        <dbReference type="Proteomes" id="UP001154282"/>
    </source>
</evidence>
<evidence type="ECO:0000256" key="2">
    <source>
        <dbReference type="ARBA" id="ARBA00010617"/>
    </source>
</evidence>
<name>A0AAV0JKP4_9ROSI</name>
<dbReference type="CDD" id="cd11072">
    <property type="entry name" value="CYP71-like"/>
    <property type="match status" value="1"/>
</dbReference>
<evidence type="ECO:0000256" key="6">
    <source>
        <dbReference type="ARBA" id="ARBA00023004"/>
    </source>
</evidence>
<evidence type="ECO:0000256" key="9">
    <source>
        <dbReference type="RuleBase" id="RU000461"/>
    </source>
</evidence>
<evidence type="ECO:0000256" key="8">
    <source>
        <dbReference type="PIRSR" id="PIRSR602401-1"/>
    </source>
</evidence>
<keyword evidence="6 8" id="KW-0408">Iron</keyword>
<gene>
    <name evidence="11" type="ORF">LITE_LOCUS14348</name>
</gene>
<evidence type="ECO:0008006" key="13">
    <source>
        <dbReference type="Google" id="ProtNLM"/>
    </source>
</evidence>
<evidence type="ECO:0000256" key="4">
    <source>
        <dbReference type="ARBA" id="ARBA00022723"/>
    </source>
</evidence>
<evidence type="ECO:0000313" key="11">
    <source>
        <dbReference type="EMBL" id="CAI0409334.1"/>
    </source>
</evidence>
<dbReference type="Gene3D" id="1.10.630.10">
    <property type="entry name" value="Cytochrome P450"/>
    <property type="match status" value="1"/>
</dbReference>
<dbReference type="InterPro" id="IPR036396">
    <property type="entry name" value="Cyt_P450_sf"/>
</dbReference>
<dbReference type="PANTHER" id="PTHR47955:SF8">
    <property type="entry name" value="CYTOCHROME P450 71D11-LIKE"/>
    <property type="match status" value="1"/>
</dbReference>
<dbReference type="AlphaFoldDB" id="A0AAV0JKP4"/>
<dbReference type="GO" id="GO:0005506">
    <property type="term" value="F:iron ion binding"/>
    <property type="evidence" value="ECO:0007669"/>
    <property type="project" value="InterPro"/>
</dbReference>
<dbReference type="InterPro" id="IPR002401">
    <property type="entry name" value="Cyt_P450_E_grp-I"/>
</dbReference>
<accession>A0AAV0JKP4</accession>
<evidence type="ECO:0000256" key="7">
    <source>
        <dbReference type="ARBA" id="ARBA00023033"/>
    </source>
</evidence>
<dbReference type="EMBL" id="CAMGYJ010000005">
    <property type="protein sequence ID" value="CAI0409334.1"/>
    <property type="molecule type" value="Genomic_DNA"/>
</dbReference>
<dbReference type="GO" id="GO:0020037">
    <property type="term" value="F:heme binding"/>
    <property type="evidence" value="ECO:0007669"/>
    <property type="project" value="InterPro"/>
</dbReference>
<keyword evidence="7 9" id="KW-0503">Monooxygenase</keyword>
<dbReference type="InterPro" id="IPR017972">
    <property type="entry name" value="Cyt_P450_CS"/>
</dbReference>
<dbReference type="GO" id="GO:0016705">
    <property type="term" value="F:oxidoreductase activity, acting on paired donors, with incorporation or reduction of molecular oxygen"/>
    <property type="evidence" value="ECO:0007669"/>
    <property type="project" value="InterPro"/>
</dbReference>
<evidence type="ECO:0000256" key="5">
    <source>
        <dbReference type="ARBA" id="ARBA00023002"/>
    </source>
</evidence>
<proteinExistence type="inferred from homology"/>
<protein>
    <recommendedName>
        <fullName evidence="13">Cytochrome P450</fullName>
    </recommendedName>
</protein>
<dbReference type="InterPro" id="IPR001128">
    <property type="entry name" value="Cyt_P450"/>
</dbReference>
<keyword evidence="5 9" id="KW-0560">Oxidoreductase</keyword>
<feature type="transmembrane region" description="Helical" evidence="10">
    <location>
        <begin position="6"/>
        <end position="27"/>
    </location>
</feature>
<dbReference type="PROSITE" id="PS00086">
    <property type="entry name" value="CYTOCHROME_P450"/>
    <property type="match status" value="1"/>
</dbReference>
<keyword evidence="10" id="KW-0472">Membrane</keyword>
<comment type="cofactor">
    <cofactor evidence="1 8">
        <name>heme</name>
        <dbReference type="ChEBI" id="CHEBI:30413"/>
    </cofactor>
</comment>
<feature type="binding site" description="axial binding residue" evidence="8">
    <location>
        <position position="446"/>
    </location>
    <ligand>
        <name>heme</name>
        <dbReference type="ChEBI" id="CHEBI:30413"/>
    </ligand>
    <ligandPart>
        <name>Fe</name>
        <dbReference type="ChEBI" id="CHEBI:18248"/>
    </ligandPart>
</feature>
<dbReference type="PANTHER" id="PTHR47955">
    <property type="entry name" value="CYTOCHROME P450 FAMILY 71 PROTEIN"/>
    <property type="match status" value="1"/>
</dbReference>